<sequence>MAQFVKAAVELFKPRSLKSRDVVYSLLWRTGGMPSSHSSTTAALTTSLGFIEGMDSPIFISMLFFSMLVIRDALGVRRSAGLQARALNNLGAELQKRYKIPFHPVKEVHGHTPAEVFIGALLGFFIAVAFCKL</sequence>
<dbReference type="STRING" id="1963862.B4O97_12360"/>
<dbReference type="OrthoDB" id="9792681at2"/>
<name>A0A1Y1RWN1_9SPIO</name>
<dbReference type="AlphaFoldDB" id="A0A1Y1RWN1"/>
<reference evidence="2 3" key="1">
    <citation type="submission" date="2017-03" db="EMBL/GenBank/DDBJ databases">
        <title>Draft Genome sequence of Marispirochaeta sp. strain JC444.</title>
        <authorList>
            <person name="Shivani Y."/>
            <person name="Subhash Y."/>
            <person name="Sasikala C."/>
            <person name="Ramana C."/>
        </authorList>
    </citation>
    <scope>NUCLEOTIDE SEQUENCE [LARGE SCALE GENOMIC DNA]</scope>
    <source>
        <strain evidence="2 3">JC444</strain>
    </source>
</reference>
<accession>A0A1Y1RWN1</accession>
<comment type="caution">
    <text evidence="2">The sequence shown here is derived from an EMBL/GenBank/DDBJ whole genome shotgun (WGS) entry which is preliminary data.</text>
</comment>
<protein>
    <submittedName>
        <fullName evidence="2">Acid phosphatase</fullName>
    </submittedName>
</protein>
<gene>
    <name evidence="2" type="ORF">B4O97_12360</name>
</gene>
<evidence type="ECO:0000313" key="2">
    <source>
        <dbReference type="EMBL" id="ORC34531.1"/>
    </source>
</evidence>
<keyword evidence="1" id="KW-0472">Membrane</keyword>
<evidence type="ECO:0000313" key="3">
    <source>
        <dbReference type="Proteomes" id="UP000192343"/>
    </source>
</evidence>
<dbReference type="PANTHER" id="PTHR31446:SF29">
    <property type="entry name" value="ACID PHOSPHATASE_VANADIUM-DEPENDENT HALOPEROXIDASE-RELATED PROTEIN"/>
    <property type="match status" value="1"/>
</dbReference>
<evidence type="ECO:0000256" key="1">
    <source>
        <dbReference type="SAM" id="Phobius"/>
    </source>
</evidence>
<organism evidence="2 3">
    <name type="scientific">Marispirochaeta aestuarii</name>
    <dbReference type="NCBI Taxonomy" id="1963862"/>
    <lineage>
        <taxon>Bacteria</taxon>
        <taxon>Pseudomonadati</taxon>
        <taxon>Spirochaetota</taxon>
        <taxon>Spirochaetia</taxon>
        <taxon>Spirochaetales</taxon>
        <taxon>Spirochaetaceae</taxon>
        <taxon>Marispirochaeta</taxon>
    </lineage>
</organism>
<dbReference type="EMBL" id="MWQY01000013">
    <property type="protein sequence ID" value="ORC34531.1"/>
    <property type="molecule type" value="Genomic_DNA"/>
</dbReference>
<keyword evidence="1" id="KW-1133">Transmembrane helix</keyword>
<dbReference type="PANTHER" id="PTHR31446">
    <property type="entry name" value="ACID PHOSPHATASE/VANADIUM-DEPENDENT HALOPEROXIDASE-RELATED PROTEIN"/>
    <property type="match status" value="1"/>
</dbReference>
<feature type="transmembrane region" description="Helical" evidence="1">
    <location>
        <begin position="58"/>
        <end position="76"/>
    </location>
</feature>
<keyword evidence="1" id="KW-0812">Transmembrane</keyword>
<dbReference type="Pfam" id="PF02681">
    <property type="entry name" value="DUF212"/>
    <property type="match status" value="1"/>
</dbReference>
<proteinExistence type="predicted"/>
<keyword evidence="3" id="KW-1185">Reference proteome</keyword>
<dbReference type="Proteomes" id="UP000192343">
    <property type="component" value="Unassembled WGS sequence"/>
</dbReference>
<dbReference type="InterPro" id="IPR003832">
    <property type="entry name" value="DUF212"/>
</dbReference>